<dbReference type="InterPro" id="IPR004457">
    <property type="entry name" value="Znf_ZPR1"/>
</dbReference>
<dbReference type="OrthoDB" id="308464at2759"/>
<keyword evidence="3" id="KW-0863">Zinc-finger</keyword>
<dbReference type="Proteomes" id="UP000014680">
    <property type="component" value="Unassembled WGS sequence"/>
</dbReference>
<dbReference type="Gene3D" id="2.20.25.420">
    <property type="entry name" value="ZPR1, zinc finger domain"/>
    <property type="match status" value="2"/>
</dbReference>
<keyword evidence="2" id="KW-0479">Metal-binding</keyword>
<feature type="domain" description="Zinc finger ZPR1-type" evidence="6">
    <location>
        <begin position="27"/>
        <end position="184"/>
    </location>
</feature>
<dbReference type="FunFam" id="2.60.120.1040:FF:000006">
    <property type="entry name" value="Zinc finger protein zpr1"/>
    <property type="match status" value="1"/>
</dbReference>
<dbReference type="AlphaFoldDB" id="A0A0A1TY60"/>
<sequence>MSNEQQTTDKQEVLSLNPDSTVNEVESLCINCFKNGITKLMLTEIPYFRTILLAHFSCPYCHYSNTEVQQTIPIQDHGIANTLTVKTPKDLSRQIVKSDHASIKFPALGFEIPSTAQASSLNTLEGFIQNAIDSLKYVLSRLIETGDDYKKILTVVSGLQECLEVKVPFTVILDDPSGNSFLENLCVPKDDPQINTTVYIRDVEQNKEVGLIADGQNEIIPTESGYDNKTSKDLVPQHKNTDELEKGLPKMDDKSSIDCPAEVAELDEECQMCHKMSKLRMMLTKIPFFKEVTIFAFSCDNCGFKTNEIKCGGEVSQTAKKIVFTPKTAEDLTRSFLKSETAAVSIVEVGVDLEPGTLGSKFTTIEGFLNDVINHLDDLPFVHGDSAEKGEEDKLKNIVQRLKNFKEFKEQFTLIIDDLMSNSYIQNPNAPEKDDCCVETVYVRTKEQDDELGLNDMKTE</sequence>
<gene>
    <name evidence="7" type="ORF">EIN_030900</name>
</gene>
<dbReference type="Pfam" id="PF03367">
    <property type="entry name" value="Zn_ribbon_ZPR1"/>
    <property type="match status" value="2"/>
</dbReference>
<evidence type="ECO:0000256" key="2">
    <source>
        <dbReference type="ARBA" id="ARBA00022723"/>
    </source>
</evidence>
<keyword evidence="4" id="KW-0862">Zinc</keyword>
<dbReference type="KEGG" id="eiv:EIN_030900"/>
<feature type="compositionally biased region" description="Basic and acidic residues" evidence="5">
    <location>
        <begin position="229"/>
        <end position="253"/>
    </location>
</feature>
<evidence type="ECO:0000256" key="5">
    <source>
        <dbReference type="SAM" id="MobiDB-lite"/>
    </source>
</evidence>
<dbReference type="PANTHER" id="PTHR10876">
    <property type="entry name" value="ZINC FINGER PROTEIN ZPR1"/>
    <property type="match status" value="1"/>
</dbReference>
<accession>A0A0A1TY60</accession>
<dbReference type="InterPro" id="IPR040141">
    <property type="entry name" value="ZPR1"/>
</dbReference>
<dbReference type="SMART" id="SM00709">
    <property type="entry name" value="Zpr1"/>
    <property type="match status" value="2"/>
</dbReference>
<evidence type="ECO:0000256" key="3">
    <source>
        <dbReference type="ARBA" id="ARBA00022771"/>
    </source>
</evidence>
<evidence type="ECO:0000259" key="6">
    <source>
        <dbReference type="SMART" id="SM00709"/>
    </source>
</evidence>
<dbReference type="InterPro" id="IPR042451">
    <property type="entry name" value="ZPR1_A/B_dom"/>
</dbReference>
<comment type="similarity">
    <text evidence="1">Belongs to the ZPR1 family.</text>
</comment>
<proteinExistence type="inferred from homology"/>
<organism evidence="7 8">
    <name type="scientific">Entamoeba invadens IP1</name>
    <dbReference type="NCBI Taxonomy" id="370355"/>
    <lineage>
        <taxon>Eukaryota</taxon>
        <taxon>Amoebozoa</taxon>
        <taxon>Evosea</taxon>
        <taxon>Archamoebae</taxon>
        <taxon>Mastigamoebida</taxon>
        <taxon>Entamoebidae</taxon>
        <taxon>Entamoeba</taxon>
    </lineage>
</organism>
<evidence type="ECO:0000313" key="8">
    <source>
        <dbReference type="Proteomes" id="UP000014680"/>
    </source>
</evidence>
<evidence type="ECO:0000256" key="1">
    <source>
        <dbReference type="ARBA" id="ARBA00008354"/>
    </source>
</evidence>
<dbReference type="InterPro" id="IPR042452">
    <property type="entry name" value="ZPR1_Znf1/2"/>
</dbReference>
<keyword evidence="8" id="KW-1185">Reference proteome</keyword>
<feature type="domain" description="Zinc finger ZPR1-type" evidence="6">
    <location>
        <begin position="268"/>
        <end position="427"/>
    </location>
</feature>
<evidence type="ECO:0000313" key="7">
    <source>
        <dbReference type="EMBL" id="ELP86409.1"/>
    </source>
</evidence>
<dbReference type="GeneID" id="14885413"/>
<dbReference type="RefSeq" id="XP_004185755.1">
    <property type="nucleotide sequence ID" value="XM_004185707.1"/>
</dbReference>
<dbReference type="FunFam" id="2.20.25.420:FF:000001">
    <property type="entry name" value="Zinc finger protein ZPR1"/>
    <property type="match status" value="1"/>
</dbReference>
<dbReference type="EMBL" id="KB206969">
    <property type="protein sequence ID" value="ELP86409.1"/>
    <property type="molecule type" value="Genomic_DNA"/>
</dbReference>
<dbReference type="PANTHER" id="PTHR10876:SF0">
    <property type="entry name" value="ZINC FINGER PROTEIN ZPR1"/>
    <property type="match status" value="1"/>
</dbReference>
<reference evidence="7 8" key="1">
    <citation type="submission" date="2012-10" db="EMBL/GenBank/DDBJ databases">
        <authorList>
            <person name="Zafar N."/>
            <person name="Inman J."/>
            <person name="Hall N."/>
            <person name="Lorenzi H."/>
            <person name="Caler E."/>
        </authorList>
    </citation>
    <scope>NUCLEOTIDE SEQUENCE [LARGE SCALE GENOMIC DNA]</scope>
    <source>
        <strain evidence="7 8">IP1</strain>
    </source>
</reference>
<dbReference type="NCBIfam" id="TIGR00310">
    <property type="entry name" value="ZPR1_znf"/>
    <property type="match status" value="2"/>
</dbReference>
<dbReference type="Gene3D" id="2.60.120.1040">
    <property type="entry name" value="ZPR1, A/B domain"/>
    <property type="match status" value="2"/>
</dbReference>
<feature type="region of interest" description="Disordered" evidence="5">
    <location>
        <begin position="222"/>
        <end position="253"/>
    </location>
</feature>
<dbReference type="GO" id="GO:0005634">
    <property type="term" value="C:nucleus"/>
    <property type="evidence" value="ECO:0007669"/>
    <property type="project" value="TreeGrafter"/>
</dbReference>
<name>A0A0A1TY60_ENTIV</name>
<dbReference type="GO" id="GO:0008270">
    <property type="term" value="F:zinc ion binding"/>
    <property type="evidence" value="ECO:0007669"/>
    <property type="project" value="UniProtKB-KW"/>
</dbReference>
<dbReference type="Pfam" id="PF22794">
    <property type="entry name" value="jr-ZPR1"/>
    <property type="match status" value="2"/>
</dbReference>
<evidence type="ECO:0000256" key="4">
    <source>
        <dbReference type="ARBA" id="ARBA00022833"/>
    </source>
</evidence>
<protein>
    <submittedName>
        <fullName evidence="7">Zinc finger protein zpr1, putative</fullName>
    </submittedName>
</protein>
<dbReference type="OMA" id="FREVVIM"/>
<dbReference type="InterPro" id="IPR056180">
    <property type="entry name" value="ZPR1_jr_dom"/>
</dbReference>
<dbReference type="VEuPathDB" id="AmoebaDB:EIN_030900"/>